<dbReference type="Pfam" id="PF01464">
    <property type="entry name" value="SLT"/>
    <property type="match status" value="1"/>
</dbReference>
<keyword evidence="2" id="KW-1133">Transmembrane helix</keyword>
<feature type="domain" description="Transglycosylase SLT" evidence="3">
    <location>
        <begin position="74"/>
        <end position="172"/>
    </location>
</feature>
<dbReference type="AlphaFoldDB" id="A0A2J6WJN6"/>
<comment type="similarity">
    <text evidence="1">Belongs to the transglycosylase Slt family.</text>
</comment>
<dbReference type="PANTHER" id="PTHR37423">
    <property type="entry name" value="SOLUBLE LYTIC MUREIN TRANSGLYCOSYLASE-RELATED"/>
    <property type="match status" value="1"/>
</dbReference>
<evidence type="ECO:0000256" key="2">
    <source>
        <dbReference type="SAM" id="Phobius"/>
    </source>
</evidence>
<evidence type="ECO:0000256" key="1">
    <source>
        <dbReference type="ARBA" id="ARBA00007734"/>
    </source>
</evidence>
<name>A0A2J6WJN6_9BACT</name>
<keyword evidence="2" id="KW-0812">Transmembrane</keyword>
<dbReference type="PANTHER" id="PTHR37423:SF2">
    <property type="entry name" value="MEMBRANE-BOUND LYTIC MUREIN TRANSGLYCOSYLASE C"/>
    <property type="match status" value="1"/>
</dbReference>
<dbReference type="RefSeq" id="WP_424606175.1">
    <property type="nucleotide sequence ID" value="NZ_JBNAVA010000012.1"/>
</dbReference>
<reference evidence="4 5" key="1">
    <citation type="submission" date="2018-01" db="EMBL/GenBank/DDBJ databases">
        <title>Metagenomic assembled genomes from two thermal pools in the Uzon Caldera, Kamchatka, Russia.</title>
        <authorList>
            <person name="Wilkins L."/>
            <person name="Ettinger C."/>
        </authorList>
    </citation>
    <scope>NUCLEOTIDE SEQUENCE [LARGE SCALE GENOMIC DNA]</scope>
    <source>
        <strain evidence="4">ZAV-05</strain>
    </source>
</reference>
<evidence type="ECO:0000313" key="4">
    <source>
        <dbReference type="EMBL" id="PMP70601.1"/>
    </source>
</evidence>
<dbReference type="EMBL" id="PNIN01000051">
    <property type="protein sequence ID" value="PMP70601.1"/>
    <property type="molecule type" value="Genomic_DNA"/>
</dbReference>
<evidence type="ECO:0000313" key="5">
    <source>
        <dbReference type="Proteomes" id="UP000242881"/>
    </source>
</evidence>
<comment type="caution">
    <text evidence="4">The sequence shown here is derived from an EMBL/GenBank/DDBJ whole genome shotgun (WGS) entry which is preliminary data.</text>
</comment>
<feature type="transmembrane region" description="Helical" evidence="2">
    <location>
        <begin position="6"/>
        <end position="29"/>
    </location>
</feature>
<sequence>MVTKIYKLILYTFIVHVIFINTITFFTTLNPKSIINPFFIKSRTISVFHLLHYIVFETGVLIPLPSYDELNKKIHQLSKKYKIDPELVKIVIEVESKYKKYAISRTGAVGLMQVMPTTFFEMGFDKPFDIDQNLEAGIKYLSLQVKRFKRLDLALSAYNAGPTKVSKVMAIPRIGETEYYVKTIIERYSKIRKNALEYNLLLQQTE</sequence>
<dbReference type="Proteomes" id="UP000242881">
    <property type="component" value="Unassembled WGS sequence"/>
</dbReference>
<keyword evidence="2" id="KW-0472">Membrane</keyword>
<accession>A0A2J6WJN6</accession>
<dbReference type="Gene3D" id="1.10.530.10">
    <property type="match status" value="1"/>
</dbReference>
<gene>
    <name evidence="4" type="ORF">C0187_05500</name>
</gene>
<dbReference type="InterPro" id="IPR008258">
    <property type="entry name" value="Transglycosylase_SLT_dom_1"/>
</dbReference>
<organism evidence="4 5">
    <name type="scientific">Calditerrivibrio nitroreducens</name>
    <dbReference type="NCBI Taxonomy" id="477976"/>
    <lineage>
        <taxon>Bacteria</taxon>
        <taxon>Pseudomonadati</taxon>
        <taxon>Deferribacterota</taxon>
        <taxon>Deferribacteres</taxon>
        <taxon>Deferribacterales</taxon>
        <taxon>Calditerrivibrionaceae</taxon>
    </lineage>
</organism>
<dbReference type="SUPFAM" id="SSF53955">
    <property type="entry name" value="Lysozyme-like"/>
    <property type="match status" value="1"/>
</dbReference>
<dbReference type="InterPro" id="IPR023346">
    <property type="entry name" value="Lysozyme-like_dom_sf"/>
</dbReference>
<proteinExistence type="inferred from homology"/>
<protein>
    <submittedName>
        <fullName evidence="4">Lytic transglycosylase domain-containing protein</fullName>
    </submittedName>
</protein>
<evidence type="ECO:0000259" key="3">
    <source>
        <dbReference type="Pfam" id="PF01464"/>
    </source>
</evidence>
<dbReference type="CDD" id="cd00254">
    <property type="entry name" value="LT-like"/>
    <property type="match status" value="1"/>
</dbReference>